<dbReference type="RefSeq" id="XP_025415131.1">
    <property type="nucleotide sequence ID" value="XM_025559346.1"/>
</dbReference>
<evidence type="ECO:0000313" key="4">
    <source>
        <dbReference type="RefSeq" id="XP_025415128.1"/>
    </source>
</evidence>
<dbReference type="OrthoDB" id="8196450at2759"/>
<evidence type="ECO:0000313" key="2">
    <source>
        <dbReference type="Proteomes" id="UP000694846"/>
    </source>
</evidence>
<feature type="transmembrane region" description="Helical" evidence="1">
    <location>
        <begin position="84"/>
        <end position="107"/>
    </location>
</feature>
<proteinExistence type="predicted"/>
<evidence type="ECO:0000313" key="3">
    <source>
        <dbReference type="RefSeq" id="XP_025415127.1"/>
    </source>
</evidence>
<dbReference type="GeneID" id="112686880"/>
<dbReference type="RefSeq" id="XP_025415130.1">
    <property type="nucleotide sequence ID" value="XM_025559345.1"/>
</dbReference>
<dbReference type="Proteomes" id="UP000694846">
    <property type="component" value="Unplaced"/>
</dbReference>
<keyword evidence="1" id="KW-1133">Transmembrane helix</keyword>
<dbReference type="RefSeq" id="XP_025415129.1">
    <property type="nucleotide sequence ID" value="XM_025559344.1"/>
</dbReference>
<reference evidence="3 4" key="1">
    <citation type="submission" date="2025-04" db="UniProtKB">
        <authorList>
            <consortium name="RefSeq"/>
        </authorList>
    </citation>
    <scope>IDENTIFICATION</scope>
    <source>
        <tissue evidence="3 4">Whole body</tissue>
    </source>
</reference>
<protein>
    <submittedName>
        <fullName evidence="3 4">Uncharacterized protein LOC112686880</fullName>
    </submittedName>
</protein>
<keyword evidence="2" id="KW-1185">Reference proteome</keyword>
<evidence type="ECO:0000313" key="6">
    <source>
        <dbReference type="RefSeq" id="XP_025415130.1"/>
    </source>
</evidence>
<keyword evidence="1" id="KW-0812">Transmembrane</keyword>
<evidence type="ECO:0000256" key="1">
    <source>
        <dbReference type="SAM" id="Phobius"/>
    </source>
</evidence>
<evidence type="ECO:0000313" key="5">
    <source>
        <dbReference type="RefSeq" id="XP_025415129.1"/>
    </source>
</evidence>
<gene>
    <name evidence="3 4 5 6 7" type="primary">LOC112686880</name>
</gene>
<dbReference type="RefSeq" id="XP_025415128.1">
    <property type="nucleotide sequence ID" value="XM_025559343.1"/>
</dbReference>
<accession>A0A8B8FXQ3</accession>
<feature type="transmembrane region" description="Helical" evidence="1">
    <location>
        <begin position="12"/>
        <end position="29"/>
    </location>
</feature>
<keyword evidence="1" id="KW-0472">Membrane</keyword>
<dbReference type="AlphaFoldDB" id="A0A8B8FXQ3"/>
<sequence length="162" mass="18013">MPINGNALAKYLVMMSQVIAWFTVSVMLLRRGLNQVNADGQQQPSMYKSEMGMIVNDTTVKPDIGHHNHQGTAAKPFDESGTHAVVAGVIMITIAVIMLIISPTIMLMKMVDKRNHRVLDIELESPPKYEDVVESAPRYSSLFIFNNDGEMALLPENTQRQG</sequence>
<organism evidence="2 7">
    <name type="scientific">Sipha flava</name>
    <name type="common">yellow sugarcane aphid</name>
    <dbReference type="NCBI Taxonomy" id="143950"/>
    <lineage>
        <taxon>Eukaryota</taxon>
        <taxon>Metazoa</taxon>
        <taxon>Ecdysozoa</taxon>
        <taxon>Arthropoda</taxon>
        <taxon>Hexapoda</taxon>
        <taxon>Insecta</taxon>
        <taxon>Pterygota</taxon>
        <taxon>Neoptera</taxon>
        <taxon>Paraneoptera</taxon>
        <taxon>Hemiptera</taxon>
        <taxon>Sternorrhyncha</taxon>
        <taxon>Aphidomorpha</taxon>
        <taxon>Aphidoidea</taxon>
        <taxon>Aphididae</taxon>
        <taxon>Sipha</taxon>
    </lineage>
</organism>
<dbReference type="RefSeq" id="XP_025415127.1">
    <property type="nucleotide sequence ID" value="XM_025559342.1"/>
</dbReference>
<name>A0A8B8FXQ3_9HEMI</name>
<evidence type="ECO:0000313" key="7">
    <source>
        <dbReference type="RefSeq" id="XP_025415131.1"/>
    </source>
</evidence>